<evidence type="ECO:0000256" key="1">
    <source>
        <dbReference type="ARBA" id="ARBA00001353"/>
    </source>
</evidence>
<sequence length="124" mass="13580">MADEPPPPDRIHIRDLSLECIVGVREHERTGKQKVLVNITLQTDLSEAGRTDSIADTVDYSRITREVTSLVTGSSFLLLERLAEAVADVCLAHERVRQVRVLVEKPGALAAARTVGVEIVRTAP</sequence>
<evidence type="ECO:0000256" key="7">
    <source>
        <dbReference type="ARBA" id="ARBA00032903"/>
    </source>
</evidence>
<name>A0A0F9C3P0_9ZZZZ</name>
<comment type="caution">
    <text evidence="9">The sequence shown here is derived from an EMBL/GenBank/DDBJ whole genome shotgun (WGS) entry which is preliminary data.</text>
</comment>
<proteinExistence type="inferred from homology"/>
<dbReference type="SUPFAM" id="SSF55620">
    <property type="entry name" value="Tetrahydrobiopterin biosynthesis enzymes-like"/>
    <property type="match status" value="1"/>
</dbReference>
<keyword evidence="5" id="KW-0289">Folate biosynthesis</keyword>
<evidence type="ECO:0000256" key="3">
    <source>
        <dbReference type="ARBA" id="ARBA00005708"/>
    </source>
</evidence>
<comment type="pathway">
    <text evidence="2">Cofactor biosynthesis; tetrahydrofolate biosynthesis; 2-amino-4-hydroxy-6-hydroxymethyl-7,8-dihydropteridine diphosphate from 7,8-dihydroneopterin triphosphate: step 3/4.</text>
</comment>
<dbReference type="CDD" id="cd00534">
    <property type="entry name" value="DHNA_DHNTPE"/>
    <property type="match status" value="1"/>
</dbReference>
<reference evidence="9" key="1">
    <citation type="journal article" date="2015" name="Nature">
        <title>Complex archaea that bridge the gap between prokaryotes and eukaryotes.</title>
        <authorList>
            <person name="Spang A."/>
            <person name="Saw J.H."/>
            <person name="Jorgensen S.L."/>
            <person name="Zaremba-Niedzwiedzka K."/>
            <person name="Martijn J."/>
            <person name="Lind A.E."/>
            <person name="van Eijk R."/>
            <person name="Schleper C."/>
            <person name="Guy L."/>
            <person name="Ettema T.J."/>
        </authorList>
    </citation>
    <scope>NUCLEOTIDE SEQUENCE</scope>
</reference>
<dbReference type="SMART" id="SM00905">
    <property type="entry name" value="FolB"/>
    <property type="match status" value="1"/>
</dbReference>
<dbReference type="NCBIfam" id="TIGR00526">
    <property type="entry name" value="folB_dom"/>
    <property type="match status" value="1"/>
</dbReference>
<evidence type="ECO:0000256" key="2">
    <source>
        <dbReference type="ARBA" id="ARBA00005013"/>
    </source>
</evidence>
<dbReference type="Gene3D" id="3.30.1130.10">
    <property type="match status" value="1"/>
</dbReference>
<comment type="catalytic activity">
    <reaction evidence="1">
        <text>7,8-dihydroneopterin = 6-hydroxymethyl-7,8-dihydropterin + glycolaldehyde</text>
        <dbReference type="Rhea" id="RHEA:10540"/>
        <dbReference type="ChEBI" id="CHEBI:17001"/>
        <dbReference type="ChEBI" id="CHEBI:17071"/>
        <dbReference type="ChEBI" id="CHEBI:44841"/>
        <dbReference type="EC" id="4.1.2.25"/>
    </reaction>
</comment>
<dbReference type="EMBL" id="LAZR01034965">
    <property type="protein sequence ID" value="KKL28804.1"/>
    <property type="molecule type" value="Genomic_DNA"/>
</dbReference>
<evidence type="ECO:0000256" key="4">
    <source>
        <dbReference type="ARBA" id="ARBA00013043"/>
    </source>
</evidence>
<evidence type="ECO:0000259" key="8">
    <source>
        <dbReference type="SMART" id="SM00905"/>
    </source>
</evidence>
<dbReference type="GO" id="GO:0004150">
    <property type="term" value="F:dihydroneopterin aldolase activity"/>
    <property type="evidence" value="ECO:0007669"/>
    <property type="project" value="UniProtKB-EC"/>
</dbReference>
<dbReference type="InterPro" id="IPR006156">
    <property type="entry name" value="Dihydroneopterin_aldolase"/>
</dbReference>
<dbReference type="PANTHER" id="PTHR42844">
    <property type="entry name" value="DIHYDRONEOPTERIN ALDOLASE 1-RELATED"/>
    <property type="match status" value="1"/>
</dbReference>
<keyword evidence="6" id="KW-0456">Lyase</keyword>
<dbReference type="AlphaFoldDB" id="A0A0F9C3P0"/>
<dbReference type="EC" id="4.1.2.25" evidence="4"/>
<protein>
    <recommendedName>
        <fullName evidence="4">dihydroneopterin aldolase</fullName>
        <ecNumber evidence="4">4.1.2.25</ecNumber>
    </recommendedName>
    <alternativeName>
        <fullName evidence="7">7,8-dihydroneopterin aldolase</fullName>
    </alternativeName>
</protein>
<dbReference type="GO" id="GO:0046656">
    <property type="term" value="P:folic acid biosynthetic process"/>
    <property type="evidence" value="ECO:0007669"/>
    <property type="project" value="UniProtKB-KW"/>
</dbReference>
<dbReference type="InterPro" id="IPR043133">
    <property type="entry name" value="GTP-CH-I_C/QueF"/>
</dbReference>
<dbReference type="GO" id="GO:0005737">
    <property type="term" value="C:cytoplasm"/>
    <property type="evidence" value="ECO:0007669"/>
    <property type="project" value="TreeGrafter"/>
</dbReference>
<dbReference type="PANTHER" id="PTHR42844:SF1">
    <property type="entry name" value="DIHYDRONEOPTERIN ALDOLASE 1-RELATED"/>
    <property type="match status" value="1"/>
</dbReference>
<evidence type="ECO:0000256" key="5">
    <source>
        <dbReference type="ARBA" id="ARBA00022909"/>
    </source>
</evidence>
<evidence type="ECO:0000313" key="9">
    <source>
        <dbReference type="EMBL" id="KKL28804.1"/>
    </source>
</evidence>
<gene>
    <name evidence="9" type="ORF">LCGC14_2371500</name>
</gene>
<dbReference type="InterPro" id="IPR006157">
    <property type="entry name" value="FolB_dom"/>
</dbReference>
<comment type="similarity">
    <text evidence="3">Belongs to the DHNA family.</text>
</comment>
<dbReference type="NCBIfam" id="TIGR00525">
    <property type="entry name" value="folB"/>
    <property type="match status" value="1"/>
</dbReference>
<evidence type="ECO:0000256" key="6">
    <source>
        <dbReference type="ARBA" id="ARBA00023239"/>
    </source>
</evidence>
<dbReference type="Pfam" id="PF02152">
    <property type="entry name" value="FolB"/>
    <property type="match status" value="1"/>
</dbReference>
<accession>A0A0F9C3P0</accession>
<feature type="domain" description="Dihydroneopterin aldolase/epimerase" evidence="8">
    <location>
        <begin position="11"/>
        <end position="121"/>
    </location>
</feature>
<organism evidence="9">
    <name type="scientific">marine sediment metagenome</name>
    <dbReference type="NCBI Taxonomy" id="412755"/>
    <lineage>
        <taxon>unclassified sequences</taxon>
        <taxon>metagenomes</taxon>
        <taxon>ecological metagenomes</taxon>
    </lineage>
</organism>